<dbReference type="Proteomes" id="UP001332243">
    <property type="component" value="Unassembled WGS sequence"/>
</dbReference>
<gene>
    <name evidence="1" type="ORF">V1633_16905</name>
</gene>
<evidence type="ECO:0000313" key="1">
    <source>
        <dbReference type="EMBL" id="MEE6260171.1"/>
    </source>
</evidence>
<dbReference type="EMBL" id="JAZGQK010000013">
    <property type="protein sequence ID" value="MEE6260171.1"/>
    <property type="molecule type" value="Genomic_DNA"/>
</dbReference>
<protein>
    <submittedName>
        <fullName evidence="1">Uncharacterized protein</fullName>
    </submittedName>
</protein>
<sequence>MLAERLGGHDTFLTGVLQLGDRRIAVRIITLDDVTVLRPVAPEAFADLATSCSGVLHLPHGSRRRAIPADLAAAAARHQRALDHLDDAELRYALTFLEEAATSHIRQARIDAIVAAIPAMDPFAGQATDETARSGQGSANAG</sequence>
<dbReference type="RefSeq" id="WP_331215296.1">
    <property type="nucleotide sequence ID" value="NZ_JAZGQK010000013.1"/>
</dbReference>
<evidence type="ECO:0000313" key="2">
    <source>
        <dbReference type="Proteomes" id="UP001332243"/>
    </source>
</evidence>
<reference evidence="1 2" key="1">
    <citation type="submission" date="2024-01" db="EMBL/GenBank/DDBJ databases">
        <title>Genome insights into Plantactinospora sonchi sp. nov.</title>
        <authorList>
            <person name="Wang L."/>
        </authorList>
    </citation>
    <scope>NUCLEOTIDE SEQUENCE [LARGE SCALE GENOMIC DNA]</scope>
    <source>
        <strain evidence="1 2">NEAU-QY2</strain>
    </source>
</reference>
<comment type="caution">
    <text evidence="1">The sequence shown here is derived from an EMBL/GenBank/DDBJ whole genome shotgun (WGS) entry which is preliminary data.</text>
</comment>
<organism evidence="1 2">
    <name type="scientific">Plantactinospora sonchi</name>
    <dbReference type="NCBI Taxonomy" id="1544735"/>
    <lineage>
        <taxon>Bacteria</taxon>
        <taxon>Bacillati</taxon>
        <taxon>Actinomycetota</taxon>
        <taxon>Actinomycetes</taxon>
        <taxon>Micromonosporales</taxon>
        <taxon>Micromonosporaceae</taxon>
        <taxon>Plantactinospora</taxon>
    </lineage>
</organism>
<keyword evidence="2" id="KW-1185">Reference proteome</keyword>
<accession>A0ABU7RUJ8</accession>
<proteinExistence type="predicted"/>
<name>A0ABU7RUJ8_9ACTN</name>